<evidence type="ECO:0000313" key="2">
    <source>
        <dbReference type="EMBL" id="GAH60313.1"/>
    </source>
</evidence>
<evidence type="ECO:0000256" key="1">
    <source>
        <dbReference type="SAM" id="MobiDB-lite"/>
    </source>
</evidence>
<feature type="region of interest" description="Disordered" evidence="1">
    <location>
        <begin position="31"/>
        <end position="51"/>
    </location>
</feature>
<comment type="caution">
    <text evidence="2">The sequence shown here is derived from an EMBL/GenBank/DDBJ whole genome shotgun (WGS) entry which is preliminary data.</text>
</comment>
<name>X1IRY8_9ZZZZ</name>
<accession>X1IRY8</accession>
<organism evidence="2">
    <name type="scientific">marine sediment metagenome</name>
    <dbReference type="NCBI Taxonomy" id="412755"/>
    <lineage>
        <taxon>unclassified sequences</taxon>
        <taxon>metagenomes</taxon>
        <taxon>ecological metagenomes</taxon>
    </lineage>
</organism>
<dbReference type="EMBL" id="BARU01020107">
    <property type="protein sequence ID" value="GAH60313.1"/>
    <property type="molecule type" value="Genomic_DNA"/>
</dbReference>
<protein>
    <submittedName>
        <fullName evidence="2">Uncharacterized protein</fullName>
    </submittedName>
</protein>
<gene>
    <name evidence="2" type="ORF">S03H2_33051</name>
</gene>
<reference evidence="2" key="1">
    <citation type="journal article" date="2014" name="Front. Microbiol.">
        <title>High frequency of phylogenetically diverse reductive dehalogenase-homologous genes in deep subseafloor sedimentary metagenomes.</title>
        <authorList>
            <person name="Kawai M."/>
            <person name="Futagami T."/>
            <person name="Toyoda A."/>
            <person name="Takaki Y."/>
            <person name="Nishi S."/>
            <person name="Hori S."/>
            <person name="Arai W."/>
            <person name="Tsubouchi T."/>
            <person name="Morono Y."/>
            <person name="Uchiyama I."/>
            <person name="Ito T."/>
            <person name="Fujiyama A."/>
            <person name="Inagaki F."/>
            <person name="Takami H."/>
        </authorList>
    </citation>
    <scope>NUCLEOTIDE SEQUENCE</scope>
    <source>
        <strain evidence="2">Expedition CK06-06</strain>
    </source>
</reference>
<proteinExistence type="predicted"/>
<sequence length="51" mass="5853">MEKEKIWYVGFEALPITAKSKEDAIRKMQDEIGGLSNPVPIDENNVYPEEE</sequence>
<dbReference type="AlphaFoldDB" id="X1IRY8"/>